<name>A0AAV7IGU9_COTGL</name>
<protein>
    <submittedName>
        <fullName evidence="1">Uncharacterized protein</fullName>
    </submittedName>
</protein>
<dbReference type="EMBL" id="JAHXZJ010001492">
    <property type="protein sequence ID" value="KAH0552514.1"/>
    <property type="molecule type" value="Genomic_DNA"/>
</dbReference>
<evidence type="ECO:0000313" key="1">
    <source>
        <dbReference type="EMBL" id="KAH0552514.1"/>
    </source>
</evidence>
<organism evidence="1 2">
    <name type="scientific">Cotesia glomerata</name>
    <name type="common">Lepidopteran parasitic wasp</name>
    <name type="synonym">Apanteles glomeratus</name>
    <dbReference type="NCBI Taxonomy" id="32391"/>
    <lineage>
        <taxon>Eukaryota</taxon>
        <taxon>Metazoa</taxon>
        <taxon>Ecdysozoa</taxon>
        <taxon>Arthropoda</taxon>
        <taxon>Hexapoda</taxon>
        <taxon>Insecta</taxon>
        <taxon>Pterygota</taxon>
        <taxon>Neoptera</taxon>
        <taxon>Endopterygota</taxon>
        <taxon>Hymenoptera</taxon>
        <taxon>Apocrita</taxon>
        <taxon>Ichneumonoidea</taxon>
        <taxon>Braconidae</taxon>
        <taxon>Microgastrinae</taxon>
        <taxon>Cotesia</taxon>
    </lineage>
</organism>
<proteinExistence type="predicted"/>
<gene>
    <name evidence="1" type="ORF">KQX54_011480</name>
</gene>
<dbReference type="AlphaFoldDB" id="A0AAV7IGU9"/>
<dbReference type="Proteomes" id="UP000826195">
    <property type="component" value="Unassembled WGS sequence"/>
</dbReference>
<keyword evidence="2" id="KW-1185">Reference proteome</keyword>
<comment type="caution">
    <text evidence="1">The sequence shown here is derived from an EMBL/GenBank/DDBJ whole genome shotgun (WGS) entry which is preliminary data.</text>
</comment>
<sequence>MKKIEMELYRLRKGMGTLRDQTAALNTTIQSWMRMNAVNNQQAQVTQQHTIPTRQPFITMPSHLQNLPDAMYLHPPPLQTQHHAIPPYQPAPTIVSTQKNVPASYLPPQPFKNVNNSTDIQFNRNINYYPPPPSPAFLKN</sequence>
<accession>A0AAV7IGU9</accession>
<reference evidence="1 2" key="1">
    <citation type="journal article" date="2021" name="J. Hered.">
        <title>A chromosome-level genome assembly of the parasitoid wasp, Cotesia glomerata (Hymenoptera: Braconidae).</title>
        <authorList>
            <person name="Pinto B.J."/>
            <person name="Weis J.J."/>
            <person name="Gamble T."/>
            <person name="Ode P.J."/>
            <person name="Paul R."/>
            <person name="Zaspel J.M."/>
        </authorList>
    </citation>
    <scope>NUCLEOTIDE SEQUENCE [LARGE SCALE GENOMIC DNA]</scope>
    <source>
        <strain evidence="1">CgM1</strain>
    </source>
</reference>
<evidence type="ECO:0000313" key="2">
    <source>
        <dbReference type="Proteomes" id="UP000826195"/>
    </source>
</evidence>